<dbReference type="GO" id="GO:0003677">
    <property type="term" value="F:DNA binding"/>
    <property type="evidence" value="ECO:0007669"/>
    <property type="project" value="UniProtKB-KW"/>
</dbReference>
<sequence>MEEPVGLPEGSYISQGQTQEEGVTQPAETSTTQGTYPGGSHSIRAAFKLRGVPDPAVDTMIHSLADTTLKQYDGTFKLWWKFCQEKRVSPFSCTVPDTLSFFQYLLGNTNHLYGSFNSHRSALSLI</sequence>
<evidence type="ECO:0000256" key="2">
    <source>
        <dbReference type="SAM" id="MobiDB-lite"/>
    </source>
</evidence>
<reference evidence="3 4" key="1">
    <citation type="submission" date="2019-01" db="EMBL/GenBank/DDBJ databases">
        <authorList>
            <person name="Sayadi A."/>
        </authorList>
    </citation>
    <scope>NUCLEOTIDE SEQUENCE [LARGE SCALE GENOMIC DNA]</scope>
</reference>
<gene>
    <name evidence="3" type="ORF">CALMAC_LOCUS163</name>
</gene>
<keyword evidence="4" id="KW-1185">Reference proteome</keyword>
<name>A0A653BDQ0_CALMS</name>
<keyword evidence="1" id="KW-0238">DNA-binding</keyword>
<feature type="region of interest" description="Disordered" evidence="2">
    <location>
        <begin position="1"/>
        <end position="41"/>
    </location>
</feature>
<dbReference type="EMBL" id="CAACVG010000197">
    <property type="protein sequence ID" value="VEN33702.1"/>
    <property type="molecule type" value="Genomic_DNA"/>
</dbReference>
<accession>A0A653BDQ0</accession>
<evidence type="ECO:0000256" key="1">
    <source>
        <dbReference type="ARBA" id="ARBA00023125"/>
    </source>
</evidence>
<dbReference type="AlphaFoldDB" id="A0A653BDQ0"/>
<protein>
    <submittedName>
        <fullName evidence="3">Uncharacterized protein</fullName>
    </submittedName>
</protein>
<dbReference type="Proteomes" id="UP000410492">
    <property type="component" value="Unassembled WGS sequence"/>
</dbReference>
<evidence type="ECO:0000313" key="3">
    <source>
        <dbReference type="EMBL" id="VEN33702.1"/>
    </source>
</evidence>
<dbReference type="InterPro" id="IPR010998">
    <property type="entry name" value="Integrase_recombinase_N"/>
</dbReference>
<feature type="compositionally biased region" description="Polar residues" evidence="2">
    <location>
        <begin position="12"/>
        <end position="35"/>
    </location>
</feature>
<evidence type="ECO:0000313" key="4">
    <source>
        <dbReference type="Proteomes" id="UP000410492"/>
    </source>
</evidence>
<dbReference type="Gene3D" id="1.10.150.130">
    <property type="match status" value="1"/>
</dbReference>
<proteinExistence type="predicted"/>
<organism evidence="3 4">
    <name type="scientific">Callosobruchus maculatus</name>
    <name type="common">Southern cowpea weevil</name>
    <name type="synonym">Pulse bruchid</name>
    <dbReference type="NCBI Taxonomy" id="64391"/>
    <lineage>
        <taxon>Eukaryota</taxon>
        <taxon>Metazoa</taxon>
        <taxon>Ecdysozoa</taxon>
        <taxon>Arthropoda</taxon>
        <taxon>Hexapoda</taxon>
        <taxon>Insecta</taxon>
        <taxon>Pterygota</taxon>
        <taxon>Neoptera</taxon>
        <taxon>Endopterygota</taxon>
        <taxon>Coleoptera</taxon>
        <taxon>Polyphaga</taxon>
        <taxon>Cucujiformia</taxon>
        <taxon>Chrysomeloidea</taxon>
        <taxon>Chrysomelidae</taxon>
        <taxon>Bruchinae</taxon>
        <taxon>Bruchini</taxon>
        <taxon>Callosobruchus</taxon>
    </lineage>
</organism>
<dbReference type="OrthoDB" id="5960276at2759"/>